<dbReference type="GO" id="GO:0008023">
    <property type="term" value="C:transcription elongation factor complex"/>
    <property type="evidence" value="ECO:0007669"/>
    <property type="project" value="InterPro"/>
</dbReference>
<dbReference type="EMBL" id="KQ977381">
    <property type="protein sequence ID" value="KYN03116.1"/>
    <property type="molecule type" value="Genomic_DNA"/>
</dbReference>
<evidence type="ECO:0000259" key="1">
    <source>
        <dbReference type="Pfam" id="PF10390"/>
    </source>
</evidence>
<protein>
    <recommendedName>
        <fullName evidence="1">RNA polymerase II elongation factor ELL N-terminal domain-containing protein</fullName>
    </recommendedName>
</protein>
<dbReference type="AlphaFoldDB" id="A0A195CQY3"/>
<organism evidence="2 3">
    <name type="scientific">Cyphomyrmex costatus</name>
    <dbReference type="NCBI Taxonomy" id="456900"/>
    <lineage>
        <taxon>Eukaryota</taxon>
        <taxon>Metazoa</taxon>
        <taxon>Ecdysozoa</taxon>
        <taxon>Arthropoda</taxon>
        <taxon>Hexapoda</taxon>
        <taxon>Insecta</taxon>
        <taxon>Pterygota</taxon>
        <taxon>Neoptera</taxon>
        <taxon>Endopterygota</taxon>
        <taxon>Hymenoptera</taxon>
        <taxon>Apocrita</taxon>
        <taxon>Aculeata</taxon>
        <taxon>Formicoidea</taxon>
        <taxon>Formicidae</taxon>
        <taxon>Myrmicinae</taxon>
        <taxon>Cyphomyrmex</taxon>
    </lineage>
</organism>
<gene>
    <name evidence="2" type="ORF">ALC62_05983</name>
</gene>
<reference evidence="2 3" key="1">
    <citation type="submission" date="2016-03" db="EMBL/GenBank/DDBJ databases">
        <title>Cyphomyrmex costatus WGS genome.</title>
        <authorList>
            <person name="Nygaard S."/>
            <person name="Hu H."/>
            <person name="Boomsma J."/>
            <person name="Zhang G."/>
        </authorList>
    </citation>
    <scope>NUCLEOTIDE SEQUENCE [LARGE SCALE GENOMIC DNA]</scope>
    <source>
        <strain evidence="2">MS0001</strain>
        <tissue evidence="2">Whole body</tissue>
    </source>
</reference>
<proteinExistence type="predicted"/>
<dbReference type="InterPro" id="IPR019464">
    <property type="entry name" value="ELL_N"/>
</dbReference>
<evidence type="ECO:0000313" key="2">
    <source>
        <dbReference type="EMBL" id="KYN03116.1"/>
    </source>
</evidence>
<dbReference type="GO" id="GO:0006368">
    <property type="term" value="P:transcription elongation by RNA polymerase II"/>
    <property type="evidence" value="ECO:0007669"/>
    <property type="project" value="InterPro"/>
</dbReference>
<sequence length="135" mass="15304">MGDEEMALVPDVQYGLSSHGNFEERKSLIFVKLTDSSQRAIKEYLKIKHAHTRIHTRVHVLSACTNRTCTYMRGGRMNSLEFAAREKVNQLAVLANFSSWRSERTSARCVPAYLLRTGNRASSHADYACARRAIN</sequence>
<dbReference type="STRING" id="456900.A0A195CQY3"/>
<name>A0A195CQY3_9HYME</name>
<dbReference type="Proteomes" id="UP000078542">
    <property type="component" value="Unassembled WGS sequence"/>
</dbReference>
<accession>A0A195CQY3</accession>
<dbReference type="Pfam" id="PF10390">
    <property type="entry name" value="ELL"/>
    <property type="match status" value="1"/>
</dbReference>
<evidence type="ECO:0000313" key="3">
    <source>
        <dbReference type="Proteomes" id="UP000078542"/>
    </source>
</evidence>
<feature type="domain" description="RNA polymerase II elongation factor ELL N-terminal" evidence="1">
    <location>
        <begin position="13"/>
        <end position="51"/>
    </location>
</feature>
<keyword evidence="3" id="KW-1185">Reference proteome</keyword>